<reference evidence="1" key="1">
    <citation type="submission" date="2020-05" db="EMBL/GenBank/DDBJ databases">
        <title>The draft genome sequence of Maribacter sp. ANRC-HE7.</title>
        <authorList>
            <person name="Mu L."/>
        </authorList>
    </citation>
    <scope>NUCLEOTIDE SEQUENCE</scope>
    <source>
        <strain evidence="1">ANRC-HE7</strain>
    </source>
</reference>
<dbReference type="Pfam" id="PF14375">
    <property type="entry name" value="Cys_rich_CWC"/>
    <property type="match status" value="1"/>
</dbReference>
<accession>A0ABR7V353</accession>
<name>A0ABR7V353_9FLAO</name>
<dbReference type="RefSeq" id="WP_188244233.1">
    <property type="nucleotide sequence ID" value="NZ_JABTCF010000008.1"/>
</dbReference>
<organism evidence="1 2">
    <name type="scientific">Maribacter aquimaris</name>
    <dbReference type="NCBI Taxonomy" id="2737171"/>
    <lineage>
        <taxon>Bacteria</taxon>
        <taxon>Pseudomonadati</taxon>
        <taxon>Bacteroidota</taxon>
        <taxon>Flavobacteriia</taxon>
        <taxon>Flavobacteriales</taxon>
        <taxon>Flavobacteriaceae</taxon>
        <taxon>Maribacter</taxon>
    </lineage>
</organism>
<comment type="caution">
    <text evidence="1">The sequence shown here is derived from an EMBL/GenBank/DDBJ whole genome shotgun (WGS) entry which is preliminary data.</text>
</comment>
<sequence length="80" mass="9146">MNKHEEKNCPRCNTVFECKVGSILLCQCTTVTLNEEERTYMREQFSDCLCAPCMKAVKAEYHNNLLKDKIDKLAGKSKGL</sequence>
<proteinExistence type="predicted"/>
<keyword evidence="2" id="KW-1185">Reference proteome</keyword>
<evidence type="ECO:0000313" key="2">
    <source>
        <dbReference type="Proteomes" id="UP001166021"/>
    </source>
</evidence>
<evidence type="ECO:0000313" key="1">
    <source>
        <dbReference type="EMBL" id="MBD0778765.1"/>
    </source>
</evidence>
<gene>
    <name evidence="1" type="ORF">HPE56_13260</name>
</gene>
<dbReference type="EMBL" id="JABTCF010000008">
    <property type="protein sequence ID" value="MBD0778765.1"/>
    <property type="molecule type" value="Genomic_DNA"/>
</dbReference>
<protein>
    <submittedName>
        <fullName evidence="1">Cysteine-rich CWC family protein</fullName>
    </submittedName>
</protein>
<dbReference type="Proteomes" id="UP001166021">
    <property type="component" value="Unassembled WGS sequence"/>
</dbReference>
<dbReference type="InterPro" id="IPR032720">
    <property type="entry name" value="Cys_rich_CWC"/>
</dbReference>